<evidence type="ECO:0000256" key="1">
    <source>
        <dbReference type="SAM" id="SignalP"/>
    </source>
</evidence>
<evidence type="ECO:0000313" key="3">
    <source>
        <dbReference type="Proteomes" id="UP000007879"/>
    </source>
</evidence>
<protein>
    <recommendedName>
        <fullName evidence="4">G-protein coupled receptors family 2 profile 1 domain-containing protein</fullName>
    </recommendedName>
</protein>
<reference evidence="2" key="2">
    <citation type="submission" date="2024-06" db="UniProtKB">
        <authorList>
            <consortium name="EnsemblMetazoa"/>
        </authorList>
    </citation>
    <scope>IDENTIFICATION</scope>
</reference>
<dbReference type="EnsemblMetazoa" id="XM_020004490.1">
    <property type="protein sequence ID" value="XP_019860049.1"/>
    <property type="gene ID" value="LOC109588317"/>
</dbReference>
<evidence type="ECO:0008006" key="4">
    <source>
        <dbReference type="Google" id="ProtNLM"/>
    </source>
</evidence>
<dbReference type="GeneID" id="109588317"/>
<accession>A0AAN0JT27</accession>
<name>A0AAN0JT27_AMPQE</name>
<dbReference type="AlphaFoldDB" id="A0AAN0JT27"/>
<keyword evidence="1" id="KW-0732">Signal</keyword>
<evidence type="ECO:0000313" key="2">
    <source>
        <dbReference type="EnsemblMetazoa" id="XP_019860049.1"/>
    </source>
</evidence>
<organism evidence="2 3">
    <name type="scientific">Amphimedon queenslandica</name>
    <name type="common">Sponge</name>
    <dbReference type="NCBI Taxonomy" id="400682"/>
    <lineage>
        <taxon>Eukaryota</taxon>
        <taxon>Metazoa</taxon>
        <taxon>Porifera</taxon>
        <taxon>Demospongiae</taxon>
        <taxon>Heteroscleromorpha</taxon>
        <taxon>Haplosclerida</taxon>
        <taxon>Niphatidae</taxon>
        <taxon>Amphimedon</taxon>
    </lineage>
</organism>
<keyword evidence="3" id="KW-1185">Reference proteome</keyword>
<dbReference type="Proteomes" id="UP000007879">
    <property type="component" value="Unassembled WGS sequence"/>
</dbReference>
<reference evidence="3" key="1">
    <citation type="journal article" date="2010" name="Nature">
        <title>The Amphimedon queenslandica genome and the evolution of animal complexity.</title>
        <authorList>
            <person name="Srivastava M."/>
            <person name="Simakov O."/>
            <person name="Chapman J."/>
            <person name="Fahey B."/>
            <person name="Gauthier M.E."/>
            <person name="Mitros T."/>
            <person name="Richards G.S."/>
            <person name="Conaco C."/>
            <person name="Dacre M."/>
            <person name="Hellsten U."/>
            <person name="Larroux C."/>
            <person name="Putnam N.H."/>
            <person name="Stanke M."/>
            <person name="Adamska M."/>
            <person name="Darling A."/>
            <person name="Degnan S.M."/>
            <person name="Oakley T.H."/>
            <person name="Plachetzki D.C."/>
            <person name="Zhai Y."/>
            <person name="Adamski M."/>
            <person name="Calcino A."/>
            <person name="Cummins S.F."/>
            <person name="Goodstein D.M."/>
            <person name="Harris C."/>
            <person name="Jackson D.J."/>
            <person name="Leys S.P."/>
            <person name="Shu S."/>
            <person name="Woodcroft B.J."/>
            <person name="Vervoort M."/>
            <person name="Kosik K.S."/>
            <person name="Manning G."/>
            <person name="Degnan B.M."/>
            <person name="Rokhsar D.S."/>
        </authorList>
    </citation>
    <scope>NUCLEOTIDE SEQUENCE [LARGE SCALE GENOMIC DNA]</scope>
</reference>
<dbReference type="RefSeq" id="XP_019860049.1">
    <property type="nucleotide sequence ID" value="XM_020004490.1"/>
</dbReference>
<proteinExistence type="predicted"/>
<feature type="chain" id="PRO_5042845631" description="G-protein coupled receptors family 2 profile 1 domain-containing protein" evidence="1">
    <location>
        <begin position="20"/>
        <end position="394"/>
    </location>
</feature>
<feature type="signal peptide" evidence="1">
    <location>
        <begin position="1"/>
        <end position="19"/>
    </location>
</feature>
<sequence length="394" mass="43306">MLSLPLVLLILSLTYVTNCYNLTIEFEIEDNCEYSAEMTMRQVTFCVAKKENSFTPSYCCLAELPRNSAGAKFKLSKMLNLEKFYLQWHQGITCQIKVYDVVFLYGTGENIYNCSNPDPCKLGSCVASNEIHTSHSSLECRISTHANSMCATMTSTVMKCPLMTTITPYPTSSCMTSTKSTLAGTLTTQYLLSNIIMTPSPSIFQSTSTIHDAFVSSDIYLSSFPSTNLIPTPLESSQLICVSPSPICLHCPLDDSWPPTPAGRDATSTCHKGLFNATRHCNESGNWDPVICFANENFEAIASLASSSPYDALDSLSNSISTISAVQIVVLLDIIVSSNARNAATTEEFGQLLLKTFDEFLNETDPSHYDEEGRRSIGSQILSTLDSFLEGKKY</sequence>
<dbReference type="KEGG" id="aqu:109588317"/>